<dbReference type="Proteomes" id="UP001165085">
    <property type="component" value="Unassembled WGS sequence"/>
</dbReference>
<evidence type="ECO:0000313" key="5">
    <source>
        <dbReference type="EMBL" id="GMH74367.1"/>
    </source>
</evidence>
<evidence type="ECO:0000313" key="6">
    <source>
        <dbReference type="Proteomes" id="UP001165085"/>
    </source>
</evidence>
<name>A0A9W7ALB1_9STRA</name>
<keyword evidence="2" id="KW-0106">Calcium</keyword>
<dbReference type="SUPFAM" id="SSF53649">
    <property type="entry name" value="Alkaline phosphatase-like"/>
    <property type="match status" value="1"/>
</dbReference>
<evidence type="ECO:0000256" key="2">
    <source>
        <dbReference type="ARBA" id="ARBA00022837"/>
    </source>
</evidence>
<comment type="caution">
    <text evidence="5">The sequence shown here is derived from an EMBL/GenBank/DDBJ whole genome shotgun (WGS) entry which is preliminary data.</text>
</comment>
<dbReference type="Gene3D" id="3.40.720.10">
    <property type="entry name" value="Alkaline Phosphatase, subunit A"/>
    <property type="match status" value="1"/>
</dbReference>
<protein>
    <recommendedName>
        <fullName evidence="4">Sulfatase N-terminal domain-containing protein</fullName>
    </recommendedName>
</protein>
<dbReference type="Gene3D" id="3.30.1120.10">
    <property type="match status" value="1"/>
</dbReference>
<dbReference type="InterPro" id="IPR000917">
    <property type="entry name" value="Sulfatase_N"/>
</dbReference>
<keyword evidence="1" id="KW-0479">Metal-binding</keyword>
<proteinExistence type="predicted"/>
<evidence type="ECO:0000256" key="3">
    <source>
        <dbReference type="ARBA" id="ARBA00023180"/>
    </source>
</evidence>
<dbReference type="CDD" id="cd16029">
    <property type="entry name" value="4-S"/>
    <property type="match status" value="1"/>
</dbReference>
<dbReference type="InterPro" id="IPR017850">
    <property type="entry name" value="Alkaline_phosphatase_core_sf"/>
</dbReference>
<dbReference type="PANTHER" id="PTHR10342">
    <property type="entry name" value="ARYLSULFATASE"/>
    <property type="match status" value="1"/>
</dbReference>
<feature type="domain" description="Sulfatase N-terminal" evidence="4">
    <location>
        <begin position="4"/>
        <end position="364"/>
    </location>
</feature>
<dbReference type="OrthoDB" id="195633at2759"/>
<dbReference type="AlphaFoldDB" id="A0A9W7ALB1"/>
<accession>A0A9W7ALB1</accession>
<dbReference type="GO" id="GO:0008484">
    <property type="term" value="F:sulfuric ester hydrolase activity"/>
    <property type="evidence" value="ECO:0007669"/>
    <property type="project" value="InterPro"/>
</dbReference>
<dbReference type="PANTHER" id="PTHR10342:SF274">
    <property type="entry name" value="ARYLSULFATASE B"/>
    <property type="match status" value="1"/>
</dbReference>
<gene>
    <name evidence="5" type="ORF">TrST_g7111</name>
</gene>
<dbReference type="GO" id="GO:0046872">
    <property type="term" value="F:metal ion binding"/>
    <property type="evidence" value="ECO:0007669"/>
    <property type="project" value="UniProtKB-KW"/>
</dbReference>
<evidence type="ECO:0000259" key="4">
    <source>
        <dbReference type="Pfam" id="PF00884"/>
    </source>
</evidence>
<keyword evidence="3" id="KW-0325">Glycoprotein</keyword>
<organism evidence="5 6">
    <name type="scientific">Triparma strigata</name>
    <dbReference type="NCBI Taxonomy" id="1606541"/>
    <lineage>
        <taxon>Eukaryota</taxon>
        <taxon>Sar</taxon>
        <taxon>Stramenopiles</taxon>
        <taxon>Ochrophyta</taxon>
        <taxon>Bolidophyceae</taxon>
        <taxon>Parmales</taxon>
        <taxon>Triparmaceae</taxon>
        <taxon>Triparma</taxon>
    </lineage>
</organism>
<sequence length="530" mass="58063">MKLPNILFILIDDLGFGDVGFTNKGSPPGATFTPNIDQLAADGLILDRHLAYKTCTPSRSSLQSGRLPVHVTETLKVPDDPTAAIPYNMTTISELLSAGTEYTSHFVGKWDAGMATTRHTPYGRGFSDKSLTYFSHKNDFFTHNTLQSGCKTTCETENPGNHSCIKDLWEGAGPAVEVEESRAGDFVEDIFLDRALEILQNESETSSPFLMFYSSHIAHCPLQVPQENLEPFLTLKDDESLCSAQTPYINPVNDGSSFQCRATYSSMVNTLDTNVGKLIEQLKSAGEYDNTLIVFTSDNGGCVKLEESGGNNYPLRGGKYSDLEGGIRTAAFVSGGYLGRKGERTNEIIHIADWYATIANLAGVKDLKDYRAEIVGLPALDSRDQGQVIFEGGESAWKDEPLFLSSEAVVENEWKLIVSGKVNPAGFPGQVYPNSTSYLNAVDDVVMDCSEGCLFNVVEDRTEHHDMREKEPDIFDKLKGMLEEGSKGFYENDDVLQLECEGGVGDEVNCACYLAVERWGGYFGPYAKGG</sequence>
<evidence type="ECO:0000256" key="1">
    <source>
        <dbReference type="ARBA" id="ARBA00022723"/>
    </source>
</evidence>
<dbReference type="InterPro" id="IPR047115">
    <property type="entry name" value="ARSB"/>
</dbReference>
<dbReference type="EMBL" id="BRXY01000178">
    <property type="protein sequence ID" value="GMH74367.1"/>
    <property type="molecule type" value="Genomic_DNA"/>
</dbReference>
<keyword evidence="6" id="KW-1185">Reference proteome</keyword>
<reference evidence="6" key="1">
    <citation type="journal article" date="2023" name="Commun. Biol.">
        <title>Genome analysis of Parmales, the sister group of diatoms, reveals the evolutionary specialization of diatoms from phago-mixotrophs to photoautotrophs.</title>
        <authorList>
            <person name="Ban H."/>
            <person name="Sato S."/>
            <person name="Yoshikawa S."/>
            <person name="Yamada K."/>
            <person name="Nakamura Y."/>
            <person name="Ichinomiya M."/>
            <person name="Sato N."/>
            <person name="Blanc-Mathieu R."/>
            <person name="Endo H."/>
            <person name="Kuwata A."/>
            <person name="Ogata H."/>
        </authorList>
    </citation>
    <scope>NUCLEOTIDE SEQUENCE [LARGE SCALE GENOMIC DNA]</scope>
    <source>
        <strain evidence="6">NIES 3701</strain>
    </source>
</reference>
<dbReference type="Pfam" id="PF00884">
    <property type="entry name" value="Sulfatase"/>
    <property type="match status" value="1"/>
</dbReference>